<protein>
    <submittedName>
        <fullName evidence="1">Uncharacterized protein</fullName>
    </submittedName>
</protein>
<gene>
    <name evidence="1" type="ORF">Pint_08900</name>
</gene>
<proteinExistence type="predicted"/>
<keyword evidence="2" id="KW-1185">Reference proteome</keyword>
<comment type="caution">
    <text evidence="1">The sequence shown here is derived from an EMBL/GenBank/DDBJ whole genome shotgun (WGS) entry which is preliminary data.</text>
</comment>
<dbReference type="Proteomes" id="UP001163603">
    <property type="component" value="Chromosome 10"/>
</dbReference>
<dbReference type="EMBL" id="CM047745">
    <property type="protein sequence ID" value="KAJ0026455.1"/>
    <property type="molecule type" value="Genomic_DNA"/>
</dbReference>
<reference evidence="2" key="1">
    <citation type="journal article" date="2023" name="G3 (Bethesda)">
        <title>Genome assembly and association tests identify interacting loci associated with vigor, precocity, and sex in interspecific pistachio rootstocks.</title>
        <authorList>
            <person name="Palmer W."/>
            <person name="Jacygrad E."/>
            <person name="Sagayaradj S."/>
            <person name="Cavanaugh K."/>
            <person name="Han R."/>
            <person name="Bertier L."/>
            <person name="Beede B."/>
            <person name="Kafkas S."/>
            <person name="Golino D."/>
            <person name="Preece J."/>
            <person name="Michelmore R."/>
        </authorList>
    </citation>
    <scope>NUCLEOTIDE SEQUENCE [LARGE SCALE GENOMIC DNA]</scope>
</reference>
<accession>A0ACC0Y0F7</accession>
<sequence>MGWLNKFFKGSSHRISEGHYRGNHGEEPNSYAPSTSGDVWSEQENEDIDRAIALSLVEESQKGERVIDRGSQLEEDEQLARAIQESLNFESPPRYGNGHPYLPMPLQFPTGYRISFLGRICAGCNAEIGQGRFLNCLNAYWHPECFRCHACQLPISDIEVKSLVLIFSMSGNYPYHKFCYKEQYHPKCDVCKHFVSLSPYEENILHVNALLSVYITHHQLVFLDYIFFDRSPQTLLVLLSIGHTPFGPRSTALLMNMMALQDAAAVNEWRNLTHDTSVHNMQPRETGYVALNDGRRLCLECLDSSIMDTNACQPLYLDIQEFYEGLNMKLEQQVPLLLVERQALNEAREGEKNGHYHMPETRGLCLSEEQTISTIRRRTRLGPGSKPMEMITEPYKLSRRCEVTAILILYGLPRLLTGSILAHEMMHAWMRLQGFRTLNQDVEEGICQVLAHMWLDAQLRSSSGNNVASTSSSRNSRRQTRSKFERKLGEFFKHQIVSDASPVYGDGFRAGQVAVNKYGLGRTLDHIRMTGRFPY</sequence>
<evidence type="ECO:0000313" key="2">
    <source>
        <dbReference type="Proteomes" id="UP001163603"/>
    </source>
</evidence>
<organism evidence="1 2">
    <name type="scientific">Pistacia integerrima</name>
    <dbReference type="NCBI Taxonomy" id="434235"/>
    <lineage>
        <taxon>Eukaryota</taxon>
        <taxon>Viridiplantae</taxon>
        <taxon>Streptophyta</taxon>
        <taxon>Embryophyta</taxon>
        <taxon>Tracheophyta</taxon>
        <taxon>Spermatophyta</taxon>
        <taxon>Magnoliopsida</taxon>
        <taxon>eudicotyledons</taxon>
        <taxon>Gunneridae</taxon>
        <taxon>Pentapetalae</taxon>
        <taxon>rosids</taxon>
        <taxon>malvids</taxon>
        <taxon>Sapindales</taxon>
        <taxon>Anacardiaceae</taxon>
        <taxon>Pistacia</taxon>
    </lineage>
</organism>
<name>A0ACC0Y0F7_9ROSI</name>
<evidence type="ECO:0000313" key="1">
    <source>
        <dbReference type="EMBL" id="KAJ0026455.1"/>
    </source>
</evidence>